<feature type="non-terminal residue" evidence="1">
    <location>
        <position position="1"/>
    </location>
</feature>
<comment type="caution">
    <text evidence="1">The sequence shown here is derived from an EMBL/GenBank/DDBJ whole genome shotgun (WGS) entry which is preliminary data.</text>
</comment>
<dbReference type="AlphaFoldDB" id="A0A0F8Z5V3"/>
<proteinExistence type="predicted"/>
<name>A0A0F8Z5V3_9ZZZZ</name>
<protein>
    <submittedName>
        <fullName evidence="1">Uncharacterized protein</fullName>
    </submittedName>
</protein>
<dbReference type="EMBL" id="LAZR01053160">
    <property type="protein sequence ID" value="KKK81355.1"/>
    <property type="molecule type" value="Genomic_DNA"/>
</dbReference>
<evidence type="ECO:0000313" key="1">
    <source>
        <dbReference type="EMBL" id="KKK81355.1"/>
    </source>
</evidence>
<organism evidence="1">
    <name type="scientific">marine sediment metagenome</name>
    <dbReference type="NCBI Taxonomy" id="412755"/>
    <lineage>
        <taxon>unclassified sequences</taxon>
        <taxon>metagenomes</taxon>
        <taxon>ecological metagenomes</taxon>
    </lineage>
</organism>
<reference evidence="1" key="1">
    <citation type="journal article" date="2015" name="Nature">
        <title>Complex archaea that bridge the gap between prokaryotes and eukaryotes.</title>
        <authorList>
            <person name="Spang A."/>
            <person name="Saw J.H."/>
            <person name="Jorgensen S.L."/>
            <person name="Zaremba-Niedzwiedzka K."/>
            <person name="Martijn J."/>
            <person name="Lind A.E."/>
            <person name="van Eijk R."/>
            <person name="Schleper C."/>
            <person name="Guy L."/>
            <person name="Ettema T.J."/>
        </authorList>
    </citation>
    <scope>NUCLEOTIDE SEQUENCE</scope>
</reference>
<gene>
    <name evidence="1" type="ORF">LCGC14_2814270</name>
</gene>
<sequence>LLVQCPIYYDENVIEQCSGYVAFESKKQIVTDLKAHLRKNHDEKQYSEWQLRMSREVDITNSMKRMVKYGLTGTLKESLPLRMKRLVVVSK</sequence>
<accession>A0A0F8Z5V3</accession>